<dbReference type="AlphaFoldDB" id="A0A975JH24"/>
<accession>A0A975JH24</accession>
<keyword evidence="2" id="KW-0560">Oxidoreductase</keyword>
<dbReference type="InterPro" id="IPR036291">
    <property type="entry name" value="NAD(P)-bd_dom_sf"/>
</dbReference>
<dbReference type="Pfam" id="PF13561">
    <property type="entry name" value="adh_short_C2"/>
    <property type="match status" value="1"/>
</dbReference>
<dbReference type="InterPro" id="IPR020904">
    <property type="entry name" value="Sc_DH/Rdtase_CS"/>
</dbReference>
<dbReference type="FunFam" id="3.40.50.720:FF:000084">
    <property type="entry name" value="Short-chain dehydrogenase reductase"/>
    <property type="match status" value="1"/>
</dbReference>
<evidence type="ECO:0000256" key="2">
    <source>
        <dbReference type="ARBA" id="ARBA00023002"/>
    </source>
</evidence>
<dbReference type="InterPro" id="IPR002347">
    <property type="entry name" value="SDR_fam"/>
</dbReference>
<comment type="similarity">
    <text evidence="1">Belongs to the short-chain dehydrogenases/reductases (SDR) family.</text>
</comment>
<dbReference type="PANTHER" id="PTHR43477">
    <property type="entry name" value="DIHYDROANTICAPSIN 7-DEHYDROGENASE"/>
    <property type="match status" value="1"/>
</dbReference>
<dbReference type="PANTHER" id="PTHR43477:SF4">
    <property type="entry name" value="DEHYDROGENASE_REDUCTASE SDR FAMILY MEMBER 6"/>
    <property type="match status" value="1"/>
</dbReference>
<organism evidence="4 5">
    <name type="scientific">Sulfitobacter albidus</name>
    <dbReference type="NCBI Taxonomy" id="2829501"/>
    <lineage>
        <taxon>Bacteria</taxon>
        <taxon>Pseudomonadati</taxon>
        <taxon>Pseudomonadota</taxon>
        <taxon>Alphaproteobacteria</taxon>
        <taxon>Rhodobacterales</taxon>
        <taxon>Roseobacteraceae</taxon>
        <taxon>Sulfitobacter</taxon>
    </lineage>
</organism>
<dbReference type="Gene3D" id="3.40.50.720">
    <property type="entry name" value="NAD(P)-binding Rossmann-like Domain"/>
    <property type="match status" value="1"/>
</dbReference>
<keyword evidence="3" id="KW-0520">NAD</keyword>
<protein>
    <submittedName>
        <fullName evidence="4">SDR family oxidoreductase</fullName>
    </submittedName>
</protein>
<dbReference type="PRINTS" id="PR00081">
    <property type="entry name" value="GDHRDH"/>
</dbReference>
<dbReference type="Proteomes" id="UP000683291">
    <property type="component" value="Chromosome pJK7-1-1"/>
</dbReference>
<gene>
    <name evidence="4" type="ORF">KDD17_17630</name>
</gene>
<name>A0A975JH24_9RHOB</name>
<dbReference type="EMBL" id="CP073582">
    <property type="protein sequence ID" value="QUJ78162.1"/>
    <property type="molecule type" value="Genomic_DNA"/>
</dbReference>
<dbReference type="RefSeq" id="WP_212706354.1">
    <property type="nucleotide sequence ID" value="NZ_CP073582.1"/>
</dbReference>
<dbReference type="KEGG" id="sual:KDD17_17630"/>
<evidence type="ECO:0000256" key="3">
    <source>
        <dbReference type="ARBA" id="ARBA00023027"/>
    </source>
</evidence>
<evidence type="ECO:0000313" key="5">
    <source>
        <dbReference type="Proteomes" id="UP000683291"/>
    </source>
</evidence>
<keyword evidence="5" id="KW-1185">Reference proteome</keyword>
<evidence type="ECO:0000313" key="4">
    <source>
        <dbReference type="EMBL" id="QUJ78162.1"/>
    </source>
</evidence>
<evidence type="ECO:0000256" key="1">
    <source>
        <dbReference type="ARBA" id="ARBA00006484"/>
    </source>
</evidence>
<dbReference type="InterPro" id="IPR051122">
    <property type="entry name" value="SDR_DHRS6-like"/>
</dbReference>
<sequence>MTGQRLAGKRVLVTAAGQGIGRASAIAMAREGARVFATDVNAETLSTIRDENLENIESFVLDARDTDSVKEGVARAAPDVLFNCAGFVHHGTILDATDDEIDFAFDLNVQSMVRSIRAALPGMLERGGGSIINMSSALGSIIGAPNRFVYGTTKAAVVGLTKSVAVDYIKQGIRCNCICPGTVESPSWHDRVKALGEELGSYDAAMAQFVARQPMGRVASAEEIAALVVYLASDESAFTTGHTHIIDGGWSGQ</sequence>
<proteinExistence type="inferred from homology"/>
<dbReference type="GO" id="GO:0016491">
    <property type="term" value="F:oxidoreductase activity"/>
    <property type="evidence" value="ECO:0007669"/>
    <property type="project" value="UniProtKB-KW"/>
</dbReference>
<dbReference type="PROSITE" id="PS00061">
    <property type="entry name" value="ADH_SHORT"/>
    <property type="match status" value="1"/>
</dbReference>
<dbReference type="SUPFAM" id="SSF51735">
    <property type="entry name" value="NAD(P)-binding Rossmann-fold domains"/>
    <property type="match status" value="1"/>
</dbReference>
<dbReference type="PRINTS" id="PR00080">
    <property type="entry name" value="SDRFAMILY"/>
</dbReference>
<reference evidence="4" key="1">
    <citation type="submission" date="2021-04" db="EMBL/GenBank/DDBJ databases">
        <title>Complete genome sequence for Sulfitobacter sp. strain JK7-1.</title>
        <authorList>
            <person name="Park S.-J."/>
        </authorList>
    </citation>
    <scope>NUCLEOTIDE SEQUENCE</scope>
    <source>
        <strain evidence="4">JK7-1</strain>
    </source>
</reference>